<gene>
    <name evidence="1" type="ORF">B0T16DRAFT_54303</name>
</gene>
<dbReference type="EMBL" id="JAULSV010000001">
    <property type="protein sequence ID" value="KAK0657179.1"/>
    <property type="molecule type" value="Genomic_DNA"/>
</dbReference>
<proteinExistence type="predicted"/>
<reference evidence="1" key="1">
    <citation type="submission" date="2023-06" db="EMBL/GenBank/DDBJ databases">
        <title>Genome-scale phylogeny and comparative genomics of the fungal order Sordariales.</title>
        <authorList>
            <consortium name="Lawrence Berkeley National Laboratory"/>
            <person name="Hensen N."/>
            <person name="Bonometti L."/>
            <person name="Westerberg I."/>
            <person name="Brannstrom I.O."/>
            <person name="Guillou S."/>
            <person name="Cros-Aarteil S."/>
            <person name="Calhoun S."/>
            <person name="Haridas S."/>
            <person name="Kuo A."/>
            <person name="Mondo S."/>
            <person name="Pangilinan J."/>
            <person name="Riley R."/>
            <person name="Labutti K."/>
            <person name="Andreopoulos B."/>
            <person name="Lipzen A."/>
            <person name="Chen C."/>
            <person name="Yanf M."/>
            <person name="Daum C."/>
            <person name="Ng V."/>
            <person name="Clum A."/>
            <person name="Steindorff A."/>
            <person name="Ohm R."/>
            <person name="Martin F."/>
            <person name="Silar P."/>
            <person name="Natvig D."/>
            <person name="Lalanne C."/>
            <person name="Gautier V."/>
            <person name="Ament-Velasquez S.L."/>
            <person name="Kruys A."/>
            <person name="Hutchinson M.I."/>
            <person name="Powell A.J."/>
            <person name="Barry K."/>
            <person name="Miller A.N."/>
            <person name="Grigoriev I.V."/>
            <person name="Debuchy R."/>
            <person name="Gladieux P."/>
            <person name="Thoren M.H."/>
            <person name="Johannesson H."/>
        </authorList>
    </citation>
    <scope>NUCLEOTIDE SEQUENCE</scope>
    <source>
        <strain evidence="1">SMH2532-1</strain>
    </source>
</reference>
<evidence type="ECO:0000313" key="2">
    <source>
        <dbReference type="Proteomes" id="UP001174936"/>
    </source>
</evidence>
<sequence>MSSHASRCGRAFQHQIVSPRDSLWISDEALAVAFERYCRVSKTQRRYAGNLPGPLECRRRLGRRHMGELSGFQSSSSPPPWAFYAPLDLSQWRWEPPRSPEARRRQKENNVKTKAVELSAVLPRWLGELVADIPDERPSTLPDPDPPIPVVQPFGTDLSSFRGSVARSPLSVLMSDTENLCRDLQQSILNGEHDRRTYKALFVEIMKALDSRFGAEKSTSADPLYICVYSALIDGLASSEVFQPYMLSNAFWNRVLARAALLPLEDLYRLYSKVVDRFPRGTAMNRWTLCILDRFLSSRTSPKTMVNPPEIFNLEELLRHAVALFSASSLGIKELAEPELCSLIFAHWASRGYLNSAEKVWQTYEAHCSGRGDTAISSLALALFEELSDTLGSTYQRRGLYISLWRILESLGRSYDMIKSLKALSHTTLLTRGFLFALCSPCNNHRIVLRLASLYMHDLRGSDNLGWNPALFKRHAEKIISDEALPSAVIWPALGIHWPGQRLSNRRRHLGRYGSSRTAIAKKLAIALAGARHLRPRVAFRHMSRCVRFIELTTRRLPLPVFEALYSVVTRSTSREHIGEAARQEWFIALVRRQYGDEAADECSRTLSEWREGMQRVWAHRVRARYK</sequence>
<comment type="caution">
    <text evidence="1">The sequence shown here is derived from an EMBL/GenBank/DDBJ whole genome shotgun (WGS) entry which is preliminary data.</text>
</comment>
<organism evidence="1 2">
    <name type="scientific">Cercophora newfieldiana</name>
    <dbReference type="NCBI Taxonomy" id="92897"/>
    <lineage>
        <taxon>Eukaryota</taxon>
        <taxon>Fungi</taxon>
        <taxon>Dikarya</taxon>
        <taxon>Ascomycota</taxon>
        <taxon>Pezizomycotina</taxon>
        <taxon>Sordariomycetes</taxon>
        <taxon>Sordariomycetidae</taxon>
        <taxon>Sordariales</taxon>
        <taxon>Lasiosphaeriaceae</taxon>
        <taxon>Cercophora</taxon>
    </lineage>
</organism>
<protein>
    <submittedName>
        <fullName evidence="1">Uncharacterized protein</fullName>
    </submittedName>
</protein>
<evidence type="ECO:0000313" key="1">
    <source>
        <dbReference type="EMBL" id="KAK0657179.1"/>
    </source>
</evidence>
<dbReference type="Proteomes" id="UP001174936">
    <property type="component" value="Unassembled WGS sequence"/>
</dbReference>
<name>A0AA39YR84_9PEZI</name>
<dbReference type="AlphaFoldDB" id="A0AA39YR84"/>
<keyword evidence="2" id="KW-1185">Reference proteome</keyword>
<accession>A0AA39YR84</accession>